<feature type="transmembrane region" description="Helical" evidence="8">
    <location>
        <begin position="286"/>
        <end position="308"/>
    </location>
</feature>
<evidence type="ECO:0000256" key="7">
    <source>
        <dbReference type="SAM" id="MobiDB-lite"/>
    </source>
</evidence>
<dbReference type="Pfam" id="PF03351">
    <property type="entry name" value="DOMON"/>
    <property type="match status" value="1"/>
</dbReference>
<feature type="transmembrane region" description="Helical" evidence="8">
    <location>
        <begin position="252"/>
        <end position="271"/>
    </location>
</feature>
<dbReference type="SUPFAM" id="SSF49344">
    <property type="entry name" value="CBD9-like"/>
    <property type="match status" value="1"/>
</dbReference>
<dbReference type="Gene3D" id="2.60.40.1210">
    <property type="entry name" value="Cellobiose dehydrogenase, cytochrome domain"/>
    <property type="match status" value="1"/>
</dbReference>
<dbReference type="SMART" id="SM00665">
    <property type="entry name" value="B561"/>
    <property type="match status" value="1"/>
</dbReference>
<evidence type="ECO:0000256" key="8">
    <source>
        <dbReference type="SAM" id="Phobius"/>
    </source>
</evidence>
<evidence type="ECO:0008006" key="13">
    <source>
        <dbReference type="Google" id="ProtNLM"/>
    </source>
</evidence>
<dbReference type="PANTHER" id="PTHR47797">
    <property type="entry name" value="DEHYDROGENASE, PUTATIVE (AFU_ORTHOLOGUE AFUA_8G05805)-RELATED"/>
    <property type="match status" value="1"/>
</dbReference>
<dbReference type="PROSITE" id="PS50836">
    <property type="entry name" value="DOMON"/>
    <property type="match status" value="1"/>
</dbReference>
<dbReference type="SMART" id="SM00664">
    <property type="entry name" value="DoH"/>
    <property type="match status" value="1"/>
</dbReference>
<dbReference type="InterPro" id="IPR006593">
    <property type="entry name" value="Cyt_b561/ferric_Rdtase_TM"/>
</dbReference>
<comment type="caution">
    <text evidence="11">The sequence shown here is derived from an EMBL/GenBank/DDBJ whole genome shotgun (WGS) entry which is preliminary data.</text>
</comment>
<keyword evidence="5 8" id="KW-1133">Transmembrane helix</keyword>
<gene>
    <name evidence="11" type="ORF">BGZ70_010514</name>
</gene>
<dbReference type="AlphaFoldDB" id="A0A9P6M5H4"/>
<dbReference type="EMBL" id="JAAAHY010000096">
    <property type="protein sequence ID" value="KAF9967171.1"/>
    <property type="molecule type" value="Genomic_DNA"/>
</dbReference>
<evidence type="ECO:0000256" key="3">
    <source>
        <dbReference type="ARBA" id="ARBA00022692"/>
    </source>
</evidence>
<protein>
    <recommendedName>
        <fullName evidence="13">Cytochrome b561 domain-containing protein</fullName>
    </recommendedName>
</protein>
<feature type="region of interest" description="Disordered" evidence="7">
    <location>
        <begin position="388"/>
        <end position="455"/>
    </location>
</feature>
<keyword evidence="4" id="KW-0249">Electron transport</keyword>
<feature type="non-terminal residue" evidence="11">
    <location>
        <position position="1"/>
    </location>
</feature>
<dbReference type="OrthoDB" id="366214at2759"/>
<feature type="transmembrane region" description="Helical" evidence="8">
    <location>
        <begin position="329"/>
        <end position="349"/>
    </location>
</feature>
<keyword evidence="6 8" id="KW-0472">Membrane</keyword>
<name>A0A9P6M5H4_MORAP</name>
<dbReference type="PROSITE" id="PS50939">
    <property type="entry name" value="CYTOCHROME_B561"/>
    <property type="match status" value="1"/>
</dbReference>
<dbReference type="GO" id="GO:0016020">
    <property type="term" value="C:membrane"/>
    <property type="evidence" value="ECO:0007669"/>
    <property type="project" value="UniProtKB-SubCell"/>
</dbReference>
<comment type="subcellular location">
    <subcellularLocation>
        <location evidence="1">Membrane</location>
    </subcellularLocation>
</comment>
<evidence type="ECO:0000259" key="10">
    <source>
        <dbReference type="PROSITE" id="PS50939"/>
    </source>
</evidence>
<dbReference type="CDD" id="cd08760">
    <property type="entry name" value="Cyt_b561_FRRS1_like"/>
    <property type="match status" value="1"/>
</dbReference>
<feature type="transmembrane region" description="Helical" evidence="8">
    <location>
        <begin position="218"/>
        <end position="240"/>
    </location>
</feature>
<sequence length="455" mass="48858">LTSGQGQQTQSLCSPEVCITATVYSKDPNTIEFSLSSKTAVGWLGLGMGGVQGNMAGNDLAICWLDAANTGAVISQRSATMNGLPVAKSTPVPFKVVPQKSGISPANSQFRCTYSRPLNIASSPLTATATSINVIYAVGLQPVTADATSDPQKAVLRKHTFAGSGVLTIVKKAGSSLDDLGTPTPPGNGNGTTGDGDNNLKAILEAERLYTNLLEAHGFMMALVFLLLLPLGASLARFFGHINSVFRWHRPIQVLGFLTAVAGFITVIVAFEKAPQQKTHVGSAHAQFGVVIICMLVIQVCIGIFIFHTFDPSRDPAKGPTVPTWVHRFWGYAVLVCGLAQVALGLQKYGEWPTGKEGVWVFYYIWVALLAIIFLGGSVFKRLRNNRHQQRRRDDGGGSYYNQENDPKRPSHGFGQPHQQQAEYRGQEDEPYELQQHGQQVSGGGAGGGGGNYRQ</sequence>
<feature type="region of interest" description="Disordered" evidence="7">
    <location>
        <begin position="177"/>
        <end position="196"/>
    </location>
</feature>
<feature type="domain" description="Cytochrome b561" evidence="10">
    <location>
        <begin position="166"/>
        <end position="384"/>
    </location>
</feature>
<evidence type="ECO:0000259" key="9">
    <source>
        <dbReference type="PROSITE" id="PS50836"/>
    </source>
</evidence>
<evidence type="ECO:0000256" key="6">
    <source>
        <dbReference type="ARBA" id="ARBA00023136"/>
    </source>
</evidence>
<keyword evidence="2" id="KW-0813">Transport</keyword>
<organism evidence="11 12">
    <name type="scientific">Mortierella alpina</name>
    <name type="common">Oleaginous fungus</name>
    <name type="synonym">Mortierella renispora</name>
    <dbReference type="NCBI Taxonomy" id="64518"/>
    <lineage>
        <taxon>Eukaryota</taxon>
        <taxon>Fungi</taxon>
        <taxon>Fungi incertae sedis</taxon>
        <taxon>Mucoromycota</taxon>
        <taxon>Mortierellomycotina</taxon>
        <taxon>Mortierellomycetes</taxon>
        <taxon>Mortierellales</taxon>
        <taxon>Mortierellaceae</taxon>
        <taxon>Mortierella</taxon>
    </lineage>
</organism>
<evidence type="ECO:0000313" key="12">
    <source>
        <dbReference type="Proteomes" id="UP000738359"/>
    </source>
</evidence>
<accession>A0A9P6M5H4</accession>
<dbReference type="Gene3D" id="1.20.120.1770">
    <property type="match status" value="1"/>
</dbReference>
<evidence type="ECO:0000256" key="5">
    <source>
        <dbReference type="ARBA" id="ARBA00022989"/>
    </source>
</evidence>
<evidence type="ECO:0000256" key="1">
    <source>
        <dbReference type="ARBA" id="ARBA00004370"/>
    </source>
</evidence>
<reference evidence="11" key="1">
    <citation type="journal article" date="2020" name="Fungal Divers.">
        <title>Resolving the Mortierellaceae phylogeny through synthesis of multi-gene phylogenetics and phylogenomics.</title>
        <authorList>
            <person name="Vandepol N."/>
            <person name="Liber J."/>
            <person name="Desiro A."/>
            <person name="Na H."/>
            <person name="Kennedy M."/>
            <person name="Barry K."/>
            <person name="Grigoriev I.V."/>
            <person name="Miller A.N."/>
            <person name="O'Donnell K."/>
            <person name="Stajich J.E."/>
            <person name="Bonito G."/>
        </authorList>
    </citation>
    <scope>NUCLEOTIDE SEQUENCE</scope>
    <source>
        <strain evidence="11">CK1249</strain>
    </source>
</reference>
<dbReference type="PANTHER" id="PTHR47797:SF3">
    <property type="entry name" value="CYTOCHROME B561 DOMAIN-CONTAINING PROTEIN"/>
    <property type="match status" value="1"/>
</dbReference>
<dbReference type="Pfam" id="PF03188">
    <property type="entry name" value="Cytochrom_B561"/>
    <property type="match status" value="1"/>
</dbReference>
<evidence type="ECO:0000313" key="11">
    <source>
        <dbReference type="EMBL" id="KAF9967171.1"/>
    </source>
</evidence>
<evidence type="ECO:0000256" key="4">
    <source>
        <dbReference type="ARBA" id="ARBA00022982"/>
    </source>
</evidence>
<evidence type="ECO:0000256" key="2">
    <source>
        <dbReference type="ARBA" id="ARBA00022448"/>
    </source>
</evidence>
<dbReference type="InterPro" id="IPR005018">
    <property type="entry name" value="DOMON_domain"/>
</dbReference>
<feature type="domain" description="DOMON" evidence="9">
    <location>
        <begin position="15"/>
        <end position="139"/>
    </location>
</feature>
<proteinExistence type="predicted"/>
<keyword evidence="12" id="KW-1185">Reference proteome</keyword>
<feature type="compositionally biased region" description="Gly residues" evidence="7">
    <location>
        <begin position="441"/>
        <end position="455"/>
    </location>
</feature>
<keyword evidence="3 8" id="KW-0812">Transmembrane</keyword>
<feature type="transmembrane region" description="Helical" evidence="8">
    <location>
        <begin position="361"/>
        <end position="383"/>
    </location>
</feature>
<dbReference type="Proteomes" id="UP000738359">
    <property type="component" value="Unassembled WGS sequence"/>
</dbReference>